<proteinExistence type="predicted"/>
<accession>A0A226DXG0</accession>
<comment type="caution">
    <text evidence="2">The sequence shown here is derived from an EMBL/GenBank/DDBJ whole genome shotgun (WGS) entry which is preliminary data.</text>
</comment>
<dbReference type="Proteomes" id="UP000198287">
    <property type="component" value="Unassembled WGS sequence"/>
</dbReference>
<sequence length="269" mass="30626">NFLDDFTKANDKAKKLLKASYLDCSPNEEERGISPTSLEEEQDNHVVDISNLISPTIAFEDQRISTLINEFRDERTFQAASLHGQLVLQEEMREVKSLVLKSINSTATGANNDAEIWTLWPLLNPEALKQAEEQLRNPDIFRQQIRFLSRSGDVDVTKTLNGKLAFMIHHQLALQVRFTDDFGKIPFKETFCCRLVRESVQKYFEDAPPTSNLKSQLGDKKLNSQIAKWLRDSINRGEEGKVNRSKHGKPKVNQVATSQEEINRSVGPN</sequence>
<evidence type="ECO:0000313" key="3">
    <source>
        <dbReference type="Proteomes" id="UP000198287"/>
    </source>
</evidence>
<feature type="region of interest" description="Disordered" evidence="1">
    <location>
        <begin position="237"/>
        <end position="269"/>
    </location>
</feature>
<reference evidence="2 3" key="1">
    <citation type="submission" date="2015-12" db="EMBL/GenBank/DDBJ databases">
        <title>The genome of Folsomia candida.</title>
        <authorList>
            <person name="Faddeeva A."/>
            <person name="Derks M.F."/>
            <person name="Anvar Y."/>
            <person name="Smit S."/>
            <person name="Van Straalen N."/>
            <person name="Roelofs D."/>
        </authorList>
    </citation>
    <scope>NUCLEOTIDE SEQUENCE [LARGE SCALE GENOMIC DNA]</scope>
    <source>
        <strain evidence="2 3">VU population</strain>
        <tissue evidence="2">Whole body</tissue>
    </source>
</reference>
<feature type="compositionally biased region" description="Polar residues" evidence="1">
    <location>
        <begin position="254"/>
        <end position="269"/>
    </location>
</feature>
<dbReference type="AlphaFoldDB" id="A0A226DXG0"/>
<dbReference type="EMBL" id="LNIX01000010">
    <property type="protein sequence ID" value="OXA49371.1"/>
    <property type="molecule type" value="Genomic_DNA"/>
</dbReference>
<evidence type="ECO:0000313" key="2">
    <source>
        <dbReference type="EMBL" id="OXA49371.1"/>
    </source>
</evidence>
<name>A0A226DXG0_FOLCA</name>
<evidence type="ECO:0008006" key="4">
    <source>
        <dbReference type="Google" id="ProtNLM"/>
    </source>
</evidence>
<keyword evidence="3" id="KW-1185">Reference proteome</keyword>
<gene>
    <name evidence="2" type="ORF">Fcan01_15937</name>
</gene>
<feature type="non-terminal residue" evidence="2">
    <location>
        <position position="1"/>
    </location>
</feature>
<organism evidence="2 3">
    <name type="scientific">Folsomia candida</name>
    <name type="common">Springtail</name>
    <dbReference type="NCBI Taxonomy" id="158441"/>
    <lineage>
        <taxon>Eukaryota</taxon>
        <taxon>Metazoa</taxon>
        <taxon>Ecdysozoa</taxon>
        <taxon>Arthropoda</taxon>
        <taxon>Hexapoda</taxon>
        <taxon>Collembola</taxon>
        <taxon>Entomobryomorpha</taxon>
        <taxon>Isotomoidea</taxon>
        <taxon>Isotomidae</taxon>
        <taxon>Proisotominae</taxon>
        <taxon>Folsomia</taxon>
    </lineage>
</organism>
<evidence type="ECO:0000256" key="1">
    <source>
        <dbReference type="SAM" id="MobiDB-lite"/>
    </source>
</evidence>
<protein>
    <recommendedName>
        <fullName evidence="4">DUF4806 domain-containing protein</fullName>
    </recommendedName>
</protein>